<dbReference type="EMBL" id="QXGA01001243">
    <property type="protein sequence ID" value="KAE9124589.1"/>
    <property type="molecule type" value="Genomic_DNA"/>
</dbReference>
<name>A0A6A3XU70_9STRA</name>
<evidence type="ECO:0000313" key="5">
    <source>
        <dbReference type="EMBL" id="KAE9093516.1"/>
    </source>
</evidence>
<evidence type="ECO:0008006" key="18">
    <source>
        <dbReference type="Google" id="ProtNLM"/>
    </source>
</evidence>
<organism evidence="8 12">
    <name type="scientific">Phytophthora fragariae</name>
    <dbReference type="NCBI Taxonomy" id="53985"/>
    <lineage>
        <taxon>Eukaryota</taxon>
        <taxon>Sar</taxon>
        <taxon>Stramenopiles</taxon>
        <taxon>Oomycota</taxon>
        <taxon>Peronosporomycetes</taxon>
        <taxon>Peronosporales</taxon>
        <taxon>Peronosporaceae</taxon>
        <taxon>Phytophthora</taxon>
    </lineage>
</organism>
<evidence type="ECO:0000313" key="17">
    <source>
        <dbReference type="Proteomes" id="UP000488956"/>
    </source>
</evidence>
<gene>
    <name evidence="9" type="ORF">PF001_g10555</name>
    <name evidence="8" type="ORF">PF002_g19407</name>
    <name evidence="7" type="ORF">PF004_g16976</name>
    <name evidence="6" type="ORF">PF006_g17154</name>
    <name evidence="4" type="ORF">PF007_g18179</name>
    <name evidence="2" type="ORF">PF009_g19196</name>
    <name evidence="5" type="ORF">PF010_g17452</name>
    <name evidence="3" type="ORF">PF011_g3167</name>
</gene>
<evidence type="ECO:0000313" key="11">
    <source>
        <dbReference type="Proteomes" id="UP000437068"/>
    </source>
</evidence>
<dbReference type="Proteomes" id="UP000441208">
    <property type="component" value="Unassembled WGS sequence"/>
</dbReference>
<dbReference type="Proteomes" id="UP000440367">
    <property type="component" value="Unassembled WGS sequence"/>
</dbReference>
<evidence type="ECO:0000313" key="13">
    <source>
        <dbReference type="Proteomes" id="UP000440732"/>
    </source>
</evidence>
<evidence type="ECO:0000313" key="2">
    <source>
        <dbReference type="EMBL" id="KAE8930716.1"/>
    </source>
</evidence>
<evidence type="ECO:0000313" key="4">
    <source>
        <dbReference type="EMBL" id="KAE9093301.1"/>
    </source>
</evidence>
<evidence type="ECO:0000313" key="6">
    <source>
        <dbReference type="EMBL" id="KAE9124589.1"/>
    </source>
</evidence>
<evidence type="ECO:0000256" key="1">
    <source>
        <dbReference type="SAM" id="SignalP"/>
    </source>
</evidence>
<evidence type="ECO:0000313" key="9">
    <source>
        <dbReference type="EMBL" id="KAE9309694.1"/>
    </source>
</evidence>
<dbReference type="EMBL" id="QXGF01001340">
    <property type="protein sequence ID" value="KAE8930716.1"/>
    <property type="molecule type" value="Genomic_DNA"/>
</dbReference>
<sequence>MTIILHTLIVALMASLSGAEESKLSAELLHAMRSDAEVRVDIMVQLTSPSEAVQASRDHADAADMSRTERVSCVAESLQSFAAHAQQPVKDLLAQRSGLFSGSEFLWISNSVAVKGAHRELVLALARLDAVKKIDEEQVFPVQ</sequence>
<evidence type="ECO:0000313" key="16">
    <source>
        <dbReference type="Proteomes" id="UP000476176"/>
    </source>
</evidence>
<evidence type="ECO:0000313" key="15">
    <source>
        <dbReference type="Proteomes" id="UP000460718"/>
    </source>
</evidence>
<dbReference type="EMBL" id="QXFW01000102">
    <property type="protein sequence ID" value="KAE9025189.1"/>
    <property type="molecule type" value="Genomic_DNA"/>
</dbReference>
<evidence type="ECO:0000313" key="7">
    <source>
        <dbReference type="EMBL" id="KAE9207636.1"/>
    </source>
</evidence>
<dbReference type="EMBL" id="QXGD01001342">
    <property type="protein sequence ID" value="KAE9208390.1"/>
    <property type="molecule type" value="Genomic_DNA"/>
</dbReference>
<keyword evidence="1" id="KW-0732">Signal</keyword>
<dbReference type="EMBL" id="QXFX01001262">
    <property type="protein sequence ID" value="KAE9093516.1"/>
    <property type="molecule type" value="Genomic_DNA"/>
</dbReference>
<dbReference type="Proteomes" id="UP000460718">
    <property type="component" value="Unassembled WGS sequence"/>
</dbReference>
<dbReference type="Proteomes" id="UP000440732">
    <property type="component" value="Unassembled WGS sequence"/>
</dbReference>
<dbReference type="AlphaFoldDB" id="A0A6A3XU70"/>
<dbReference type="Proteomes" id="UP000476176">
    <property type="component" value="Unassembled WGS sequence"/>
</dbReference>
<proteinExistence type="predicted"/>
<feature type="chain" id="PRO_5036380926" description="RxLR effector protein" evidence="1">
    <location>
        <begin position="20"/>
        <end position="143"/>
    </location>
</feature>
<evidence type="ECO:0000313" key="14">
    <source>
        <dbReference type="Proteomes" id="UP000441208"/>
    </source>
</evidence>
<accession>A0A6A3XU70</accession>
<protein>
    <recommendedName>
        <fullName evidence="18">RxLR effector protein</fullName>
    </recommendedName>
</protein>
<reference evidence="10 11" key="1">
    <citation type="submission" date="2018-08" db="EMBL/GenBank/DDBJ databases">
        <title>Genomic investigation of the strawberry pathogen Phytophthora fragariae indicates pathogenicity is determined by transcriptional variation in three key races.</title>
        <authorList>
            <person name="Adams T.M."/>
            <person name="Armitage A.D."/>
            <person name="Sobczyk M.K."/>
            <person name="Bates H.J."/>
            <person name="Dunwell J.M."/>
            <person name="Nellist C.F."/>
            <person name="Harrison R.J."/>
        </authorList>
    </citation>
    <scope>NUCLEOTIDE SEQUENCE [LARGE SCALE GENOMIC DNA]</scope>
    <source>
        <strain evidence="9 11">A4</strain>
        <strain evidence="8 12">BC-1</strain>
        <strain evidence="7 16">BC-23</strain>
        <strain evidence="6 13">NOV-5</strain>
        <strain evidence="4 14">NOV-71</strain>
        <strain evidence="2 10">NOV-9</strain>
        <strain evidence="5 17">ONT-3</strain>
        <strain evidence="3 15">SCRP245</strain>
    </source>
</reference>
<dbReference type="EMBL" id="QXFZ01001286">
    <property type="protein sequence ID" value="KAE9093301.1"/>
    <property type="molecule type" value="Genomic_DNA"/>
</dbReference>
<evidence type="ECO:0000313" key="3">
    <source>
        <dbReference type="EMBL" id="KAE9025189.1"/>
    </source>
</evidence>
<dbReference type="Proteomes" id="UP000429523">
    <property type="component" value="Unassembled WGS sequence"/>
</dbReference>
<dbReference type="Proteomes" id="UP000488956">
    <property type="component" value="Unassembled WGS sequence"/>
</dbReference>
<evidence type="ECO:0000313" key="12">
    <source>
        <dbReference type="Proteomes" id="UP000440367"/>
    </source>
</evidence>
<evidence type="ECO:0000313" key="10">
    <source>
        <dbReference type="Proteomes" id="UP000429523"/>
    </source>
</evidence>
<dbReference type="Proteomes" id="UP000437068">
    <property type="component" value="Unassembled WGS sequence"/>
</dbReference>
<dbReference type="EMBL" id="QXGE01000536">
    <property type="protein sequence ID" value="KAE9309694.1"/>
    <property type="molecule type" value="Genomic_DNA"/>
</dbReference>
<comment type="caution">
    <text evidence="8">The sequence shown here is derived from an EMBL/GenBank/DDBJ whole genome shotgun (WGS) entry which is preliminary data.</text>
</comment>
<dbReference type="EMBL" id="QXGC01001240">
    <property type="protein sequence ID" value="KAE9207636.1"/>
    <property type="molecule type" value="Genomic_DNA"/>
</dbReference>
<evidence type="ECO:0000313" key="8">
    <source>
        <dbReference type="EMBL" id="KAE9208390.1"/>
    </source>
</evidence>
<feature type="signal peptide" evidence="1">
    <location>
        <begin position="1"/>
        <end position="19"/>
    </location>
</feature>